<keyword evidence="18" id="KW-1185">Reference proteome</keyword>
<dbReference type="FunFam" id="1.10.8.60:FF:000010">
    <property type="entry name" value="RuvB-like helicase"/>
    <property type="match status" value="1"/>
</dbReference>
<evidence type="ECO:0000256" key="1">
    <source>
        <dbReference type="ARBA" id="ARBA00004123"/>
    </source>
</evidence>
<evidence type="ECO:0000256" key="6">
    <source>
        <dbReference type="ARBA" id="ARBA00022806"/>
    </source>
</evidence>
<evidence type="ECO:0000256" key="5">
    <source>
        <dbReference type="ARBA" id="ARBA00022801"/>
    </source>
</evidence>
<keyword evidence="7 15" id="KW-0067">ATP-binding</keyword>
<keyword evidence="13 15" id="KW-0539">Nucleus</keyword>
<keyword evidence="8 15" id="KW-0156">Chromatin regulator</keyword>
<dbReference type="EMBL" id="KV454293">
    <property type="protein sequence ID" value="ODQ73762.1"/>
    <property type="molecule type" value="Genomic_DNA"/>
</dbReference>
<keyword evidence="9 15" id="KW-0805">Transcription regulation</keyword>
<dbReference type="InterPro" id="IPR010339">
    <property type="entry name" value="TIP49_P-loop"/>
</dbReference>
<keyword evidence="10" id="KW-0010">Activator</keyword>
<dbReference type="EC" id="3.6.4.12" evidence="15"/>
<dbReference type="GO" id="GO:0005524">
    <property type="term" value="F:ATP binding"/>
    <property type="evidence" value="ECO:0007669"/>
    <property type="project" value="UniProtKB-KW"/>
</dbReference>
<dbReference type="FunFam" id="2.40.50.360:FF:000001">
    <property type="entry name" value="RuvB-like helicase"/>
    <property type="match status" value="1"/>
</dbReference>
<dbReference type="GO" id="GO:0016887">
    <property type="term" value="F:ATP hydrolysis activity"/>
    <property type="evidence" value="ECO:0007669"/>
    <property type="project" value="RHEA"/>
</dbReference>
<dbReference type="GO" id="GO:0006338">
    <property type="term" value="P:chromatin remodeling"/>
    <property type="evidence" value="ECO:0007669"/>
    <property type="project" value="EnsemblFungi"/>
</dbReference>
<dbReference type="GO" id="GO:0006357">
    <property type="term" value="P:regulation of transcription by RNA polymerase II"/>
    <property type="evidence" value="ECO:0007669"/>
    <property type="project" value="EnsemblFungi"/>
</dbReference>
<keyword evidence="12 15" id="KW-0234">DNA repair</keyword>
<dbReference type="OrthoDB" id="10060499at2759"/>
<evidence type="ECO:0000256" key="4">
    <source>
        <dbReference type="ARBA" id="ARBA00022763"/>
    </source>
</evidence>
<reference evidence="17 18" key="1">
    <citation type="journal article" date="2016" name="Proc. Natl. Acad. Sci. U.S.A.">
        <title>Comparative genomics of biotechnologically important yeasts.</title>
        <authorList>
            <person name="Riley R."/>
            <person name="Haridas S."/>
            <person name="Wolfe K.H."/>
            <person name="Lopes M.R."/>
            <person name="Hittinger C.T."/>
            <person name="Goeker M."/>
            <person name="Salamov A.A."/>
            <person name="Wisecaver J.H."/>
            <person name="Long T.M."/>
            <person name="Calvey C.H."/>
            <person name="Aerts A.L."/>
            <person name="Barry K.W."/>
            <person name="Choi C."/>
            <person name="Clum A."/>
            <person name="Coughlan A.Y."/>
            <person name="Deshpande S."/>
            <person name="Douglass A.P."/>
            <person name="Hanson S.J."/>
            <person name="Klenk H.-P."/>
            <person name="LaButti K.M."/>
            <person name="Lapidus A."/>
            <person name="Lindquist E.A."/>
            <person name="Lipzen A.M."/>
            <person name="Meier-Kolthoff J.P."/>
            <person name="Ohm R.A."/>
            <person name="Otillar R.P."/>
            <person name="Pangilinan J.L."/>
            <person name="Peng Y."/>
            <person name="Rokas A."/>
            <person name="Rosa C.A."/>
            <person name="Scheuner C."/>
            <person name="Sibirny A.A."/>
            <person name="Slot J.C."/>
            <person name="Stielow J.B."/>
            <person name="Sun H."/>
            <person name="Kurtzman C.P."/>
            <person name="Blackwell M."/>
            <person name="Grigoriev I.V."/>
            <person name="Jeffries T.W."/>
        </authorList>
    </citation>
    <scope>NUCLEOTIDE SEQUENCE [LARGE SCALE GENOMIC DNA]</scope>
    <source>
        <strain evidence="17 18">NRRL Y-11557</strain>
    </source>
</reference>
<comment type="function">
    <text evidence="15">DNA helicase participates in several chromatin remodeling complexes, including the SWR1 and the INO80 complexes.</text>
</comment>
<keyword evidence="5 15" id="KW-0378">Hydrolase</keyword>
<evidence type="ECO:0000313" key="17">
    <source>
        <dbReference type="EMBL" id="ODQ73762.1"/>
    </source>
</evidence>
<evidence type="ECO:0000256" key="9">
    <source>
        <dbReference type="ARBA" id="ARBA00023015"/>
    </source>
</evidence>
<dbReference type="InterPro" id="IPR042487">
    <property type="entry name" value="RuvBL1/2_DNA/RNA_bd_dom"/>
</dbReference>
<organism evidence="17 18">
    <name type="scientific">Lipomyces starkeyi NRRL Y-11557</name>
    <dbReference type="NCBI Taxonomy" id="675824"/>
    <lineage>
        <taxon>Eukaryota</taxon>
        <taxon>Fungi</taxon>
        <taxon>Dikarya</taxon>
        <taxon>Ascomycota</taxon>
        <taxon>Saccharomycotina</taxon>
        <taxon>Lipomycetes</taxon>
        <taxon>Lipomycetales</taxon>
        <taxon>Lipomycetaceae</taxon>
        <taxon>Lipomyces</taxon>
    </lineage>
</organism>
<dbReference type="InterPro" id="IPR003593">
    <property type="entry name" value="AAA+_ATPase"/>
</dbReference>
<dbReference type="GO" id="GO:0043139">
    <property type="term" value="F:5'-3' DNA helicase activity"/>
    <property type="evidence" value="ECO:0007669"/>
    <property type="project" value="EnsemblFungi"/>
</dbReference>
<dbReference type="STRING" id="675824.A0A1E3Q9D1"/>
<dbReference type="GO" id="GO:0000812">
    <property type="term" value="C:Swr1 complex"/>
    <property type="evidence" value="ECO:0007669"/>
    <property type="project" value="EnsemblFungi"/>
</dbReference>
<dbReference type="GO" id="GO:0000492">
    <property type="term" value="P:box C/D snoRNP assembly"/>
    <property type="evidence" value="ECO:0007669"/>
    <property type="project" value="EnsemblFungi"/>
</dbReference>
<evidence type="ECO:0000256" key="15">
    <source>
        <dbReference type="RuleBase" id="RU363048"/>
    </source>
</evidence>
<evidence type="ECO:0000256" key="12">
    <source>
        <dbReference type="ARBA" id="ARBA00023204"/>
    </source>
</evidence>
<gene>
    <name evidence="17" type="ORF">LIPSTDRAFT_2983</name>
</gene>
<dbReference type="Gene3D" id="1.10.8.60">
    <property type="match status" value="1"/>
</dbReference>
<dbReference type="Gene3D" id="3.40.50.300">
    <property type="entry name" value="P-loop containing nucleotide triphosphate hydrolases"/>
    <property type="match status" value="1"/>
</dbReference>
<comment type="similarity">
    <text evidence="2 15">Belongs to the RuvB family.</text>
</comment>
<evidence type="ECO:0000259" key="16">
    <source>
        <dbReference type="SMART" id="SM00382"/>
    </source>
</evidence>
<dbReference type="Pfam" id="PF06068">
    <property type="entry name" value="TIP49"/>
    <property type="match status" value="1"/>
</dbReference>
<evidence type="ECO:0000256" key="13">
    <source>
        <dbReference type="ARBA" id="ARBA00023242"/>
    </source>
</evidence>
<accession>A0A1E3Q9D1</accession>
<dbReference type="AlphaFoldDB" id="A0A1E3Q9D1"/>
<evidence type="ECO:0000256" key="2">
    <source>
        <dbReference type="ARBA" id="ARBA00007519"/>
    </source>
</evidence>
<sequence length="457" mass="50122">MVKINEIKSSPRDNRTAAHTHIKGLGLDEYGRATRVDGGFIGQQNAREACGIIVDMIKAKKMSGRAILLAGGPGTGKTALALAMSQELGPKVPFCPITGSEIFSTEVKKTEALMENFRRAIGLRIKETKEVYEGEVTELTPEEAENPLGGYGKTISHVVVGLKSFKGTKQLRLDPSIYESIQKERVTVGDIIYIEANTGAVKRVGRSDAYATEFDLEAEEYVPLPKGDVHKKKEIVQDVSLHDLDIANARPQGGQDIMSMMGQLMKPKKTEITDKLRQEINKVVNKYIDQGVAELVPGVLFIDEVHMLDIECFTYLNRALESSISPVVVLASNRGMATIRGTEDIVAPHGVPPDLVDRLLIVRTLPYNEDEIRLIVEKRKNTESLSISDEGLDKLAEQGVNTSLRYALQLMAPAGILARAKGRPEIGVADIEEAEELFIDAKRSTAIVQASNSNYLL</sequence>
<dbReference type="PANTHER" id="PTHR11093">
    <property type="entry name" value="RUVB-RELATED REPTIN AND PONTIN"/>
    <property type="match status" value="1"/>
</dbReference>
<keyword evidence="11 15" id="KW-0804">Transcription</keyword>
<evidence type="ECO:0000256" key="14">
    <source>
        <dbReference type="ARBA" id="ARBA00047995"/>
    </source>
</evidence>
<evidence type="ECO:0000256" key="11">
    <source>
        <dbReference type="ARBA" id="ARBA00023163"/>
    </source>
</evidence>
<dbReference type="SMART" id="SM00382">
    <property type="entry name" value="AAA"/>
    <property type="match status" value="1"/>
</dbReference>
<evidence type="ECO:0000256" key="10">
    <source>
        <dbReference type="ARBA" id="ARBA00023159"/>
    </source>
</evidence>
<evidence type="ECO:0000313" key="18">
    <source>
        <dbReference type="Proteomes" id="UP000094385"/>
    </source>
</evidence>
<dbReference type="GO" id="GO:0097255">
    <property type="term" value="C:R2TP complex"/>
    <property type="evidence" value="ECO:0007669"/>
    <property type="project" value="EnsemblFungi"/>
</dbReference>
<protein>
    <recommendedName>
        <fullName evidence="15">RuvB-like helicase</fullName>
        <ecNumber evidence="15">3.6.4.12</ecNumber>
    </recommendedName>
</protein>
<comment type="subcellular location">
    <subcellularLocation>
        <location evidence="1 15">Nucleus</location>
    </subcellularLocation>
</comment>
<dbReference type="InterPro" id="IPR041048">
    <property type="entry name" value="RuvB-like_C"/>
</dbReference>
<keyword evidence="3 15" id="KW-0547">Nucleotide-binding</keyword>
<evidence type="ECO:0000256" key="8">
    <source>
        <dbReference type="ARBA" id="ARBA00022853"/>
    </source>
</evidence>
<dbReference type="GO" id="GO:0006281">
    <property type="term" value="P:DNA repair"/>
    <property type="evidence" value="ECO:0007669"/>
    <property type="project" value="UniProtKB-KW"/>
</dbReference>
<dbReference type="GO" id="GO:0043138">
    <property type="term" value="F:3'-5' DNA helicase activity"/>
    <property type="evidence" value="ECO:0007669"/>
    <property type="project" value="EnsemblFungi"/>
</dbReference>
<proteinExistence type="inferred from homology"/>
<dbReference type="SUPFAM" id="SSF52540">
    <property type="entry name" value="P-loop containing nucleoside triphosphate hydrolases"/>
    <property type="match status" value="1"/>
</dbReference>
<comment type="catalytic activity">
    <reaction evidence="14 15">
        <text>ATP + H2O = ADP + phosphate + H(+)</text>
        <dbReference type="Rhea" id="RHEA:13065"/>
        <dbReference type="ChEBI" id="CHEBI:15377"/>
        <dbReference type="ChEBI" id="CHEBI:15378"/>
        <dbReference type="ChEBI" id="CHEBI:30616"/>
        <dbReference type="ChEBI" id="CHEBI:43474"/>
        <dbReference type="ChEBI" id="CHEBI:456216"/>
        <dbReference type="EC" id="3.6.4.12"/>
    </reaction>
</comment>
<keyword evidence="6 15" id="KW-0347">Helicase</keyword>
<dbReference type="Gene3D" id="2.40.50.360">
    <property type="entry name" value="RuvB-like helicase, domain II"/>
    <property type="match status" value="1"/>
</dbReference>
<evidence type="ECO:0000256" key="3">
    <source>
        <dbReference type="ARBA" id="ARBA00022741"/>
    </source>
</evidence>
<evidence type="ECO:0000256" key="7">
    <source>
        <dbReference type="ARBA" id="ARBA00022840"/>
    </source>
</evidence>
<dbReference type="GO" id="GO:0031011">
    <property type="term" value="C:Ino80 complex"/>
    <property type="evidence" value="ECO:0007669"/>
    <property type="project" value="EnsemblFungi"/>
</dbReference>
<dbReference type="Pfam" id="PF17856">
    <property type="entry name" value="TIP49_C"/>
    <property type="match status" value="1"/>
</dbReference>
<feature type="domain" description="AAA+ ATPase" evidence="16">
    <location>
        <begin position="63"/>
        <end position="353"/>
    </location>
</feature>
<keyword evidence="4 15" id="KW-0227">DNA damage</keyword>
<dbReference type="InterPro" id="IPR027417">
    <property type="entry name" value="P-loop_NTPase"/>
</dbReference>
<name>A0A1E3Q9D1_LIPST</name>
<dbReference type="Proteomes" id="UP000094385">
    <property type="component" value="Unassembled WGS sequence"/>
</dbReference>
<dbReference type="InterPro" id="IPR027238">
    <property type="entry name" value="RuvB-like"/>
</dbReference>